<comment type="catalytic activity">
    <reaction evidence="7 8">
        <text>guanosine(966) in 16S rRNA + S-adenosyl-L-methionine = N(2)-methylguanosine(966) in 16S rRNA + S-adenosyl-L-homocysteine + H(+)</text>
        <dbReference type="Rhea" id="RHEA:23548"/>
        <dbReference type="Rhea" id="RHEA-COMP:10211"/>
        <dbReference type="Rhea" id="RHEA-COMP:10212"/>
        <dbReference type="ChEBI" id="CHEBI:15378"/>
        <dbReference type="ChEBI" id="CHEBI:57856"/>
        <dbReference type="ChEBI" id="CHEBI:59789"/>
        <dbReference type="ChEBI" id="CHEBI:74269"/>
        <dbReference type="ChEBI" id="CHEBI:74481"/>
        <dbReference type="EC" id="2.1.1.171"/>
    </reaction>
</comment>
<evidence type="ECO:0000256" key="4">
    <source>
        <dbReference type="ARBA" id="ARBA00013682"/>
    </source>
</evidence>
<keyword evidence="5 8" id="KW-0489">Methyltransferase</keyword>
<keyword evidence="10" id="KW-1185">Reference proteome</keyword>
<dbReference type="CDD" id="cd02440">
    <property type="entry name" value="AdoMet_MTases"/>
    <property type="match status" value="1"/>
</dbReference>
<dbReference type="SUPFAM" id="SSF53335">
    <property type="entry name" value="S-adenosyl-L-methionine-dependent methyltransferases"/>
    <property type="match status" value="1"/>
</dbReference>
<dbReference type="NCBIfam" id="TIGR00095">
    <property type="entry name" value="16S rRNA (guanine(966)-N(2))-methyltransferase RsmD"/>
    <property type="match status" value="1"/>
</dbReference>
<dbReference type="EC" id="2.1.1.171" evidence="3 8"/>
<evidence type="ECO:0000256" key="7">
    <source>
        <dbReference type="ARBA" id="ARBA00048326"/>
    </source>
</evidence>
<dbReference type="PROSITE" id="PS00092">
    <property type="entry name" value="N6_MTASE"/>
    <property type="match status" value="1"/>
</dbReference>
<comment type="similarity">
    <text evidence="2 8">Belongs to the methyltransferase superfamily. RsmD family.</text>
</comment>
<evidence type="ECO:0000313" key="9">
    <source>
        <dbReference type="EMBL" id="OOF33655.1"/>
    </source>
</evidence>
<evidence type="ECO:0000313" key="10">
    <source>
        <dbReference type="Proteomes" id="UP000189431"/>
    </source>
</evidence>
<reference evidence="10" key="1">
    <citation type="submission" date="2017-01" db="EMBL/GenBank/DDBJ databases">
        <title>Draft genome of the species Salinivibrio costicola subsp. alcaliphilus.</title>
        <authorList>
            <person name="Lopez-Hermoso C."/>
            <person name="De La Haba R."/>
            <person name="Sanchez-Porro C."/>
            <person name="Ventosa A."/>
        </authorList>
    </citation>
    <scope>NUCLEOTIDE SEQUENCE [LARGE SCALE GENOMIC DNA]</scope>
    <source>
        <strain evidence="10">CBH448</strain>
    </source>
</reference>
<comment type="caution">
    <text evidence="9">The sequence shown here is derived from an EMBL/GenBank/DDBJ whole genome shotgun (WGS) entry which is preliminary data.</text>
</comment>
<evidence type="ECO:0000256" key="2">
    <source>
        <dbReference type="ARBA" id="ARBA00005269"/>
    </source>
</evidence>
<evidence type="ECO:0000256" key="8">
    <source>
        <dbReference type="PIRNR" id="PIRNR004553"/>
    </source>
</evidence>
<dbReference type="EMBL" id="MUFR01000025">
    <property type="protein sequence ID" value="OOF33655.1"/>
    <property type="molecule type" value="Genomic_DNA"/>
</dbReference>
<keyword evidence="8" id="KW-0698">rRNA processing</keyword>
<name>A0ABX3KPZ4_SALCS</name>
<dbReference type="Proteomes" id="UP000189431">
    <property type="component" value="Unassembled WGS sequence"/>
</dbReference>
<organism evidence="9 10">
    <name type="scientific">Salinivibrio costicola subsp. alcaliphilus</name>
    <dbReference type="NCBI Taxonomy" id="272773"/>
    <lineage>
        <taxon>Bacteria</taxon>
        <taxon>Pseudomonadati</taxon>
        <taxon>Pseudomonadota</taxon>
        <taxon>Gammaproteobacteria</taxon>
        <taxon>Vibrionales</taxon>
        <taxon>Vibrionaceae</taxon>
        <taxon>Salinivibrio</taxon>
    </lineage>
</organism>
<keyword evidence="8" id="KW-0949">S-adenosyl-L-methionine</keyword>
<gene>
    <name evidence="9" type="ORF">BZJ21_10010</name>
</gene>
<evidence type="ECO:0000256" key="6">
    <source>
        <dbReference type="ARBA" id="ARBA00022679"/>
    </source>
</evidence>
<dbReference type="RefSeq" id="WP_077669696.1">
    <property type="nucleotide sequence ID" value="NZ_MUFR01000025.1"/>
</dbReference>
<dbReference type="InterPro" id="IPR004398">
    <property type="entry name" value="RNA_MeTrfase_RsmD"/>
</dbReference>
<sequence>MVKRANRKPSSPTPSRGVGSVRIIAGRWRGRKLAVQDAQGLRPTTDRVKETVFNWLAPYLPEARCLDIFAGSGGLGFEALSRGASWVHFCEKHPAAAKQLRANVDHLGAQNAHIDCGDALALLATAPKDGPYDIVFVDPPFHQGLLEDTLAALDANHWLAPNACVYIEAESNLEAYQIPAHWHCHREKRAGQVNYRLYFTEPDH</sequence>
<comment type="function">
    <text evidence="1 8">Specifically methylates the guanine in position 966 of 16S rRNA in the assembled 30S particle.</text>
</comment>
<dbReference type="Gene3D" id="3.40.50.150">
    <property type="entry name" value="Vaccinia Virus protein VP39"/>
    <property type="match status" value="1"/>
</dbReference>
<protein>
    <recommendedName>
        <fullName evidence="4 8">Ribosomal RNA small subunit methyltransferase D</fullName>
        <ecNumber evidence="3 8">2.1.1.171</ecNumber>
    </recommendedName>
</protein>
<evidence type="ECO:0000256" key="1">
    <source>
        <dbReference type="ARBA" id="ARBA00002649"/>
    </source>
</evidence>
<dbReference type="InterPro" id="IPR029063">
    <property type="entry name" value="SAM-dependent_MTases_sf"/>
</dbReference>
<evidence type="ECO:0000256" key="5">
    <source>
        <dbReference type="ARBA" id="ARBA00022603"/>
    </source>
</evidence>
<dbReference type="PANTHER" id="PTHR43542">
    <property type="entry name" value="METHYLTRANSFERASE"/>
    <property type="match status" value="1"/>
</dbReference>
<evidence type="ECO:0000256" key="3">
    <source>
        <dbReference type="ARBA" id="ARBA00012141"/>
    </source>
</evidence>
<dbReference type="PIRSF" id="PIRSF004553">
    <property type="entry name" value="CHP00095"/>
    <property type="match status" value="1"/>
</dbReference>
<dbReference type="InterPro" id="IPR002052">
    <property type="entry name" value="DNA_methylase_N6_adenine_CS"/>
</dbReference>
<accession>A0ABX3KPZ4</accession>
<dbReference type="PANTHER" id="PTHR43542:SF1">
    <property type="entry name" value="METHYLTRANSFERASE"/>
    <property type="match status" value="1"/>
</dbReference>
<proteinExistence type="inferred from homology"/>
<dbReference type="Pfam" id="PF03602">
    <property type="entry name" value="Cons_hypoth95"/>
    <property type="match status" value="1"/>
</dbReference>
<keyword evidence="6 8" id="KW-0808">Transferase</keyword>